<evidence type="ECO:0000313" key="1">
    <source>
        <dbReference type="EMBL" id="SUZ84821.1"/>
    </source>
</evidence>
<organism evidence="1">
    <name type="scientific">marine metagenome</name>
    <dbReference type="NCBI Taxonomy" id="408172"/>
    <lineage>
        <taxon>unclassified sequences</taxon>
        <taxon>metagenomes</taxon>
        <taxon>ecological metagenomes</taxon>
    </lineage>
</organism>
<dbReference type="InterPro" id="IPR019734">
    <property type="entry name" value="TPR_rpt"/>
</dbReference>
<name>A0A381QZF2_9ZZZZ</name>
<dbReference type="EMBL" id="UINC01001608">
    <property type="protein sequence ID" value="SUZ84821.1"/>
    <property type="molecule type" value="Genomic_DNA"/>
</dbReference>
<dbReference type="SUPFAM" id="SSF48452">
    <property type="entry name" value="TPR-like"/>
    <property type="match status" value="1"/>
</dbReference>
<dbReference type="Gene3D" id="3.40.50.2300">
    <property type="match status" value="2"/>
</dbReference>
<dbReference type="SUPFAM" id="SSF53822">
    <property type="entry name" value="Periplasmic binding protein-like I"/>
    <property type="match status" value="1"/>
</dbReference>
<dbReference type="SMART" id="SM00028">
    <property type="entry name" value="TPR"/>
    <property type="match status" value="2"/>
</dbReference>
<dbReference type="InterPro" id="IPR028082">
    <property type="entry name" value="Peripla_BP_I"/>
</dbReference>
<reference evidence="1" key="1">
    <citation type="submission" date="2018-05" db="EMBL/GenBank/DDBJ databases">
        <authorList>
            <person name="Lanie J.A."/>
            <person name="Ng W.-L."/>
            <person name="Kazmierczak K.M."/>
            <person name="Andrzejewski T.M."/>
            <person name="Davidsen T.M."/>
            <person name="Wayne K.J."/>
            <person name="Tettelin H."/>
            <person name="Glass J.I."/>
            <person name="Rusch D."/>
            <person name="Podicherti R."/>
            <person name="Tsui H.-C.T."/>
            <person name="Winkler M.E."/>
        </authorList>
    </citation>
    <scope>NUCLEOTIDE SEQUENCE</scope>
</reference>
<proteinExistence type="predicted"/>
<protein>
    <recommendedName>
        <fullName evidence="2">Leucine-binding protein domain-containing protein</fullName>
    </recommendedName>
</protein>
<evidence type="ECO:0008006" key="2">
    <source>
        <dbReference type="Google" id="ProtNLM"/>
    </source>
</evidence>
<accession>A0A381QZF2</accession>
<dbReference type="Gene3D" id="1.25.40.10">
    <property type="entry name" value="Tetratricopeptide repeat domain"/>
    <property type="match status" value="1"/>
</dbReference>
<gene>
    <name evidence="1" type="ORF">METZ01_LOCUS37675</name>
</gene>
<sequence>MRSFQKVLAVFLPLFCQSLDANITLDSLGYRVHFQQALEQYNQARFGLAEDYFHAILTQDKDYADPAAQLMLAKSQYHQGEWKQALRTCKSYLTSYPDSPYENHAQILMGDILLVQGQVTSAFERYLRIRTLAVDSIQLQGIDERLLNCIANDIDPHRLEGLLFQEQDKPNRAILNLTRAYAAWKNGNSYDLELVLRGRMSSEFPQAFQAFFESLSQAVNRKFFNQSTIAIVLPITGTDAGKSMSYLAGLSEFLDENLAHIAVRFIVFDTESSNVKAFEILRKIALNRRITGILGPFADSQILIASGTTSSLPILIPKTELTGLADLADNVFFLSPTDRTIAQRTAQLLVQEMDLEQIAILSPGDGHSLQMTKFFISELNQLGIEPVALEWYHEKPENIARQFKSIRRTAWSLVPGKKTSENVMDMAIDSLEGLFDVDVDDFFDLPDEEGAEIMSKRDSAKIFLKTIQALYLPLRAGELTYVGTQVPLYNLETVIIGNENWLDMDVLNQDVIGPHVQGMRIVSDVRSSMMMNEKLQFSNYYALGFDHGDFINLISSRSSGTRRSFYQNLKKQISFDGRTTSIQFGGKNKNSNQSTQVLEYKRNSIRSVGIYNGDSLQVTVP</sequence>
<dbReference type="Pfam" id="PF13174">
    <property type="entry name" value="TPR_6"/>
    <property type="match status" value="1"/>
</dbReference>
<dbReference type="AlphaFoldDB" id="A0A381QZF2"/>
<dbReference type="InterPro" id="IPR011990">
    <property type="entry name" value="TPR-like_helical_dom_sf"/>
</dbReference>